<dbReference type="InterPro" id="IPR029058">
    <property type="entry name" value="AB_hydrolase_fold"/>
</dbReference>
<dbReference type="InterPro" id="IPR003386">
    <property type="entry name" value="LACT/PDAT_acylTrfase"/>
</dbReference>
<dbReference type="Pfam" id="PF02450">
    <property type="entry name" value="LCAT"/>
    <property type="match status" value="1"/>
</dbReference>
<dbReference type="PANTHER" id="PTHR11440">
    <property type="entry name" value="LECITHIN-CHOLESTEROL ACYLTRANSFERASE-RELATED"/>
    <property type="match status" value="1"/>
</dbReference>
<dbReference type="GeneID" id="19013206"/>
<dbReference type="KEGG" id="bpg:Bathy10g01290"/>
<evidence type="ECO:0000256" key="1">
    <source>
        <dbReference type="SAM" id="MobiDB-lite"/>
    </source>
</evidence>
<dbReference type="EMBL" id="FO082269">
    <property type="protein sequence ID" value="CCO18249.1"/>
    <property type="molecule type" value="Genomic_DNA"/>
</dbReference>
<dbReference type="AlphaFoldDB" id="K8EJR9"/>
<keyword evidence="4" id="KW-1185">Reference proteome</keyword>
<dbReference type="STRING" id="41875.K8EJR9"/>
<name>K8EJR9_9CHLO</name>
<dbReference type="GO" id="GO:0008374">
    <property type="term" value="F:O-acyltransferase activity"/>
    <property type="evidence" value="ECO:0007669"/>
    <property type="project" value="InterPro"/>
</dbReference>
<keyword evidence="3" id="KW-0012">Acyltransferase</keyword>
<keyword evidence="3" id="KW-0808">Transferase</keyword>
<evidence type="ECO:0000256" key="2">
    <source>
        <dbReference type="SAM" id="Phobius"/>
    </source>
</evidence>
<gene>
    <name evidence="3" type="ordered locus">Bathy10g01290</name>
</gene>
<accession>K8EJR9</accession>
<keyword evidence="2" id="KW-1133">Transmembrane helix</keyword>
<proteinExistence type="predicted"/>
<dbReference type="SUPFAM" id="SSF53474">
    <property type="entry name" value="alpha/beta-Hydrolases"/>
    <property type="match status" value="1"/>
</dbReference>
<keyword evidence="2" id="KW-0812">Transmembrane</keyword>
<feature type="transmembrane region" description="Helical" evidence="2">
    <location>
        <begin position="89"/>
        <end position="113"/>
    </location>
</feature>
<sequence length="747" mass="83709">MLETRKKTYSRRSVIAAKPTTTAARTTRRTEDDDDDVNVVSETMRKRRGRRTHEEEDSRDALPLPSGKKHKKREEEEKTKKETKGKKRVVLALFLLYSSVGMILVISYLRLLIVPDAVRTKAMEHAEFLFPSWMGVNETFLNLLPALNPDVLNSDSYYNATEHLIAARQVSDMLNAKPKHPVVIVPGFVNTGLELWKSKPCIAKRTQFRQRMWGTPAMAKAFFYNRTCWLEHMGLDARTGEDPDGIVLRPVEGIDSVDWFMPGYFVWGRMIEALGEIGYTGSNIHAHSYDWRLSPEQLEKRDGYFTKLKKQIEGMRETNPGEEKIALLAHSYGDTLSRYFLEWVESPKGGKGGANWVSDNIATYVNIAGPTLGMPKSVSALLSGEMRDTAVLNELEMTLGPMINTFVEKLIGSLEEITLVFRSWSSLWSMLPIGGDEVWGGSEIAASSSTTSDPEEVIDETPLSADVADANFLTIREFKNQREKKKWKKQQKEASATLTGLSMDNSLHFLHDLAKQTTPANAETSFKKRTKDKWYGHPLRSKLPNAPKMKIFCLYGVGKSTERSYRYTKDGFGEHLGGGGSDEGNVRRHHHRTASTSLTANASVVAKQYKLDVESDPSQLEWQKGTLSVDGDGSIPLVSLGYACASPWRAKTQNPSSIPIKIREYAHLPKTLMEGGFQGISEGEHVNIMGNVDMIRDVLKIVTGHGDAVEERISSDLPAIVRKVDENRLKSTKRGGGRRLHRNKAGF</sequence>
<feature type="compositionally biased region" description="Basic and acidic residues" evidence="1">
    <location>
        <begin position="73"/>
        <end position="82"/>
    </location>
</feature>
<protein>
    <submittedName>
        <fullName evidence="3">Phospholipid:diacylglycerol acyltransferase</fullName>
    </submittedName>
</protein>
<keyword evidence="2" id="KW-0472">Membrane</keyword>
<dbReference type="RefSeq" id="XP_007510716.1">
    <property type="nucleotide sequence ID" value="XM_007510654.1"/>
</dbReference>
<dbReference type="Proteomes" id="UP000198341">
    <property type="component" value="Chromosome 10"/>
</dbReference>
<dbReference type="eggNOG" id="KOG2369">
    <property type="taxonomic scope" value="Eukaryota"/>
</dbReference>
<feature type="region of interest" description="Disordered" evidence="1">
    <location>
        <begin position="1"/>
        <end position="82"/>
    </location>
</feature>
<evidence type="ECO:0000313" key="3">
    <source>
        <dbReference type="EMBL" id="CCO18249.1"/>
    </source>
</evidence>
<dbReference type="OrthoDB" id="190846at2759"/>
<dbReference type="Gene3D" id="3.40.50.1820">
    <property type="entry name" value="alpha/beta hydrolase"/>
    <property type="match status" value="1"/>
</dbReference>
<evidence type="ECO:0000313" key="4">
    <source>
        <dbReference type="Proteomes" id="UP000198341"/>
    </source>
</evidence>
<organism evidence="3 4">
    <name type="scientific">Bathycoccus prasinos</name>
    <dbReference type="NCBI Taxonomy" id="41875"/>
    <lineage>
        <taxon>Eukaryota</taxon>
        <taxon>Viridiplantae</taxon>
        <taxon>Chlorophyta</taxon>
        <taxon>Mamiellophyceae</taxon>
        <taxon>Mamiellales</taxon>
        <taxon>Bathycoccaceae</taxon>
        <taxon>Bathycoccus</taxon>
    </lineage>
</organism>
<dbReference type="GO" id="GO:0006629">
    <property type="term" value="P:lipid metabolic process"/>
    <property type="evidence" value="ECO:0007669"/>
    <property type="project" value="InterPro"/>
</dbReference>
<reference evidence="3 4" key="1">
    <citation type="submission" date="2011-10" db="EMBL/GenBank/DDBJ databases">
        <authorList>
            <person name="Genoscope - CEA"/>
        </authorList>
    </citation>
    <scope>NUCLEOTIDE SEQUENCE [LARGE SCALE GENOMIC DNA]</scope>
    <source>
        <strain evidence="3 4">RCC 1105</strain>
    </source>
</reference>